<reference evidence="2" key="1">
    <citation type="journal article" date="2022" name="IScience">
        <title>Evolution of zygomycete secretomes and the origins of terrestrial fungal ecologies.</title>
        <authorList>
            <person name="Chang Y."/>
            <person name="Wang Y."/>
            <person name="Mondo S."/>
            <person name="Ahrendt S."/>
            <person name="Andreopoulos W."/>
            <person name="Barry K."/>
            <person name="Beard J."/>
            <person name="Benny G.L."/>
            <person name="Blankenship S."/>
            <person name="Bonito G."/>
            <person name="Cuomo C."/>
            <person name="Desiro A."/>
            <person name="Gervers K.A."/>
            <person name="Hundley H."/>
            <person name="Kuo A."/>
            <person name="LaButti K."/>
            <person name="Lang B.F."/>
            <person name="Lipzen A."/>
            <person name="O'Donnell K."/>
            <person name="Pangilinan J."/>
            <person name="Reynolds N."/>
            <person name="Sandor L."/>
            <person name="Smith M.E."/>
            <person name="Tsang A."/>
            <person name="Grigoriev I.V."/>
            <person name="Stajich J.E."/>
            <person name="Spatafora J.W."/>
        </authorList>
    </citation>
    <scope>NUCLEOTIDE SEQUENCE</scope>
    <source>
        <strain evidence="2">RSA 2281</strain>
    </source>
</reference>
<accession>A0AAD5KRA7</accession>
<keyword evidence="1" id="KW-0812">Transmembrane</keyword>
<gene>
    <name evidence="2" type="ORF">BDA99DRAFT_493195</name>
</gene>
<keyword evidence="1" id="KW-1133">Transmembrane helix</keyword>
<dbReference type="Proteomes" id="UP001209540">
    <property type="component" value="Unassembled WGS sequence"/>
</dbReference>
<feature type="transmembrane region" description="Helical" evidence="1">
    <location>
        <begin position="25"/>
        <end position="44"/>
    </location>
</feature>
<keyword evidence="1" id="KW-0472">Membrane</keyword>
<dbReference type="EMBL" id="JAIXMP010000001">
    <property type="protein sequence ID" value="KAI9278814.1"/>
    <property type="molecule type" value="Genomic_DNA"/>
</dbReference>
<feature type="transmembrane region" description="Helical" evidence="1">
    <location>
        <begin position="56"/>
        <end position="78"/>
    </location>
</feature>
<comment type="caution">
    <text evidence="2">The sequence shown here is derived from an EMBL/GenBank/DDBJ whole genome shotgun (WGS) entry which is preliminary data.</text>
</comment>
<dbReference type="AlphaFoldDB" id="A0AAD5KRA7"/>
<name>A0AAD5KRA7_9FUNG</name>
<evidence type="ECO:0000256" key="1">
    <source>
        <dbReference type="SAM" id="Phobius"/>
    </source>
</evidence>
<protein>
    <submittedName>
        <fullName evidence="2">Uncharacterized protein</fullName>
    </submittedName>
</protein>
<keyword evidence="3" id="KW-1185">Reference proteome</keyword>
<organism evidence="2 3">
    <name type="scientific">Phascolomyces articulosus</name>
    <dbReference type="NCBI Taxonomy" id="60185"/>
    <lineage>
        <taxon>Eukaryota</taxon>
        <taxon>Fungi</taxon>
        <taxon>Fungi incertae sedis</taxon>
        <taxon>Mucoromycota</taxon>
        <taxon>Mucoromycotina</taxon>
        <taxon>Mucoromycetes</taxon>
        <taxon>Mucorales</taxon>
        <taxon>Lichtheimiaceae</taxon>
        <taxon>Phascolomyces</taxon>
    </lineage>
</organism>
<evidence type="ECO:0000313" key="2">
    <source>
        <dbReference type="EMBL" id="KAI9278814.1"/>
    </source>
</evidence>
<proteinExistence type="predicted"/>
<evidence type="ECO:0000313" key="3">
    <source>
        <dbReference type="Proteomes" id="UP001209540"/>
    </source>
</evidence>
<sequence>MTFFFFLCSFFTTSSIFHLFPSPTFSYIFHIFFIPSLLYTTTINNKKAFFLVLKKIYIFLTLSYSLIYFFLLVSNVSYHTLKQNLFRDPKFRIK</sequence>
<reference evidence="2" key="2">
    <citation type="submission" date="2023-02" db="EMBL/GenBank/DDBJ databases">
        <authorList>
            <consortium name="DOE Joint Genome Institute"/>
            <person name="Mondo S.J."/>
            <person name="Chang Y."/>
            <person name="Wang Y."/>
            <person name="Ahrendt S."/>
            <person name="Andreopoulos W."/>
            <person name="Barry K."/>
            <person name="Beard J."/>
            <person name="Benny G.L."/>
            <person name="Blankenship S."/>
            <person name="Bonito G."/>
            <person name="Cuomo C."/>
            <person name="Desiro A."/>
            <person name="Gervers K.A."/>
            <person name="Hundley H."/>
            <person name="Kuo A."/>
            <person name="LaButti K."/>
            <person name="Lang B.F."/>
            <person name="Lipzen A."/>
            <person name="O'Donnell K."/>
            <person name="Pangilinan J."/>
            <person name="Reynolds N."/>
            <person name="Sandor L."/>
            <person name="Smith M.W."/>
            <person name="Tsang A."/>
            <person name="Grigoriev I.V."/>
            <person name="Stajich J.E."/>
            <person name="Spatafora J.W."/>
        </authorList>
    </citation>
    <scope>NUCLEOTIDE SEQUENCE</scope>
    <source>
        <strain evidence="2">RSA 2281</strain>
    </source>
</reference>